<evidence type="ECO:0008006" key="4">
    <source>
        <dbReference type="Google" id="ProtNLM"/>
    </source>
</evidence>
<dbReference type="PANTHER" id="PTHR34223:SF51">
    <property type="entry name" value="OS06G0556300 PROTEIN"/>
    <property type="match status" value="1"/>
</dbReference>
<protein>
    <recommendedName>
        <fullName evidence="4">F-box domain-containing protein</fullName>
    </recommendedName>
</protein>
<proteinExistence type="predicted"/>
<feature type="domain" description="At1g61320/AtMIF1 LRR" evidence="2">
    <location>
        <begin position="149"/>
        <end position="233"/>
    </location>
</feature>
<dbReference type="SUPFAM" id="SSF81383">
    <property type="entry name" value="F-box domain"/>
    <property type="match status" value="1"/>
</dbReference>
<dbReference type="InterPro" id="IPR036047">
    <property type="entry name" value="F-box-like_dom_sf"/>
</dbReference>
<dbReference type="InterPro" id="IPR032675">
    <property type="entry name" value="LRR_dom_sf"/>
</dbReference>
<dbReference type="Gramene" id="NC4G0238820.1">
    <property type="protein sequence ID" value="NC4G0238820.1:cds"/>
    <property type="gene ID" value="NC4G0238820"/>
</dbReference>
<dbReference type="Pfam" id="PF23622">
    <property type="entry name" value="LRR_At1g61320_AtMIF1"/>
    <property type="match status" value="1"/>
</dbReference>
<evidence type="ECO:0000259" key="1">
    <source>
        <dbReference type="Pfam" id="PF00646"/>
    </source>
</evidence>
<evidence type="ECO:0000313" key="3">
    <source>
        <dbReference type="EMBL" id="VVW31446.1"/>
    </source>
</evidence>
<feature type="domain" description="F-box" evidence="1">
    <location>
        <begin position="16"/>
        <end position="51"/>
    </location>
</feature>
<dbReference type="InterPro" id="IPR053781">
    <property type="entry name" value="F-box_AtFBL13-like"/>
</dbReference>
<dbReference type="AlphaFoldDB" id="A0A5K1CYY2"/>
<reference evidence="3" key="1">
    <citation type="submission" date="2019-09" db="EMBL/GenBank/DDBJ databases">
        <authorList>
            <person name="Zhang L."/>
        </authorList>
    </citation>
    <scope>NUCLEOTIDE SEQUENCE</scope>
</reference>
<dbReference type="EMBL" id="LR721782">
    <property type="protein sequence ID" value="VVW31446.1"/>
    <property type="molecule type" value="Genomic_DNA"/>
</dbReference>
<dbReference type="InterPro" id="IPR053197">
    <property type="entry name" value="F-box_SCFL_complex_component"/>
</dbReference>
<dbReference type="SUPFAM" id="SSF52047">
    <property type="entry name" value="RNI-like"/>
    <property type="match status" value="1"/>
</dbReference>
<dbReference type="InterPro" id="IPR055357">
    <property type="entry name" value="LRR_At1g61320_AtMIF1"/>
</dbReference>
<name>A0A5K1CYY2_9MAGN</name>
<dbReference type="OrthoDB" id="1919832at2759"/>
<gene>
    <name evidence="3" type="ORF">NYM_LOCUS18450</name>
</gene>
<dbReference type="Gene3D" id="3.80.10.10">
    <property type="entry name" value="Ribonuclease Inhibitor"/>
    <property type="match status" value="1"/>
</dbReference>
<dbReference type="PANTHER" id="PTHR34223">
    <property type="entry name" value="OS11G0201299 PROTEIN"/>
    <property type="match status" value="1"/>
</dbReference>
<dbReference type="InterPro" id="IPR001810">
    <property type="entry name" value="F-box_dom"/>
</dbReference>
<sequence>MAACGAQKMEVAEDQLSALPDPLIQLILSFLPTNEAARTSVLARRWLHLWTFIPNLHLELRPCRDMHKARRFAMVVDRCLLFRLPPLRSLRLQICADDPLVEAKLEKWVWHIFSKDGLHELVLRPFSVTMNCKQFCLDVPKLPVLPHCKAFNSLNSIHLSELRVTESLMQHLVLNCWLLEDLELSNCYIIGNIKIHGGTHLRLKNLTISHCFSRYWQLDIVAPNLSTFTFVDDRLIDTK</sequence>
<organism evidence="3">
    <name type="scientific">Nymphaea colorata</name>
    <name type="common">pocket water lily</name>
    <dbReference type="NCBI Taxonomy" id="210225"/>
    <lineage>
        <taxon>Eukaryota</taxon>
        <taxon>Viridiplantae</taxon>
        <taxon>Streptophyta</taxon>
        <taxon>Embryophyta</taxon>
        <taxon>Tracheophyta</taxon>
        <taxon>Spermatophyta</taxon>
        <taxon>Magnoliopsida</taxon>
        <taxon>Nymphaeales</taxon>
        <taxon>Nymphaeaceae</taxon>
        <taxon>Nymphaea</taxon>
    </lineage>
</organism>
<evidence type="ECO:0000259" key="2">
    <source>
        <dbReference type="Pfam" id="PF23622"/>
    </source>
</evidence>
<dbReference type="OMA" id="EGINRPW"/>
<accession>A0A5K1CYY2</accession>
<dbReference type="Pfam" id="PF00646">
    <property type="entry name" value="F-box"/>
    <property type="match status" value="1"/>
</dbReference>
<dbReference type="CDD" id="cd22160">
    <property type="entry name" value="F-box_AtFBL13-like"/>
    <property type="match status" value="1"/>
</dbReference>